<sequence>MSGTNQEAILGQILTGISDLRREVYRLSDRLDNVERTEPNTPTAANFSPIFSPARRQSFSVYQSSLDHWTPERSRPHAKSGLSVTQEESQVEPTDPSLNLWTVVPAGGAGTRLWPLSRENCPKFLLDLTGAGRSLIQNTWDRLLPLSGVEKFMVVTGQAHVGAVSEQLPLVPSANLFAEPSPRESMAAIGLAAAVLALRDPTAVLGSFAADHIISGREAFESSVREAVMAARDGYLVTIGIAPSHPSTGFGYIKLGGKLDIADAPNVQRVEEFKEKPDARTASAYLSTGEYRWNGGMFVVKAQVLVDMMAVYVPELHDGLQKIAKAWDTPERQTVLNEVWPGLPKIAIDHAVAEPASKTGQVAVVPATFGWDDVGDFASLTDLLPAEKNQARVLGDPSLVVTEGQVGGIVVPASGRKIACLGMDDVVVVDTPDALLVTTRARSQDVKKIVAKCKKNFPELC</sequence>
<dbReference type="AlphaFoldDB" id="A0A3G2S1Y4"/>
<dbReference type="EMBL" id="CP033149">
    <property type="protein sequence ID" value="AYO42071.1"/>
    <property type="molecule type" value="Genomic_DNA"/>
</dbReference>
<dbReference type="PANTHER" id="PTHR46390:SF1">
    <property type="entry name" value="MANNOSE-1-PHOSPHATE GUANYLYLTRANSFERASE"/>
    <property type="match status" value="1"/>
</dbReference>
<evidence type="ECO:0000256" key="5">
    <source>
        <dbReference type="SAM" id="MobiDB-lite"/>
    </source>
</evidence>
<keyword evidence="1 8" id="KW-0808">Transferase</keyword>
<evidence type="ECO:0000256" key="1">
    <source>
        <dbReference type="ARBA" id="ARBA00022679"/>
    </source>
</evidence>
<protein>
    <submittedName>
        <fullName evidence="8">Mannose-1-phosphate guanylyltransferase</fullName>
        <ecNumber evidence="8">2.7.7.13</ecNumber>
    </submittedName>
</protein>
<keyword evidence="9" id="KW-1185">Reference proteome</keyword>
<dbReference type="GO" id="GO:0005525">
    <property type="term" value="F:GTP binding"/>
    <property type="evidence" value="ECO:0007669"/>
    <property type="project" value="UniProtKB-KW"/>
</dbReference>
<reference evidence="8 9" key="1">
    <citation type="submission" date="2018-10" db="EMBL/GenBank/DDBJ databases">
        <title>Complete genome sequence of Malassezia restricta CBS 7877.</title>
        <authorList>
            <person name="Morand S.C."/>
            <person name="Bertignac M."/>
            <person name="Iltis A."/>
            <person name="Kolder I."/>
            <person name="Pirovano W."/>
            <person name="Jourdain R."/>
            <person name="Clavaud C."/>
        </authorList>
    </citation>
    <scope>NUCLEOTIDE SEQUENCE [LARGE SCALE GENOMIC DNA]</scope>
    <source>
        <strain evidence="8 9">CBS 7877</strain>
    </source>
</reference>
<dbReference type="SUPFAM" id="SSF53448">
    <property type="entry name" value="Nucleotide-diphospho-sugar transferases"/>
    <property type="match status" value="1"/>
</dbReference>
<dbReference type="Pfam" id="PF00483">
    <property type="entry name" value="NTP_transferase"/>
    <property type="match status" value="1"/>
</dbReference>
<dbReference type="InterPro" id="IPR054566">
    <property type="entry name" value="ManC/GMP-like_b-helix"/>
</dbReference>
<organism evidence="8 9">
    <name type="scientific">Malassezia restricta (strain ATCC 96810 / NBRC 103918 / CBS 7877)</name>
    <name type="common">Seborrheic dermatitis infection agent</name>
    <dbReference type="NCBI Taxonomy" id="425264"/>
    <lineage>
        <taxon>Eukaryota</taxon>
        <taxon>Fungi</taxon>
        <taxon>Dikarya</taxon>
        <taxon>Basidiomycota</taxon>
        <taxon>Ustilaginomycotina</taxon>
        <taxon>Malasseziomycetes</taxon>
        <taxon>Malasseziales</taxon>
        <taxon>Malasseziaceae</taxon>
        <taxon>Malassezia</taxon>
    </lineage>
</organism>
<dbReference type="VEuPathDB" id="FungiDB:DNF11_1121"/>
<dbReference type="SUPFAM" id="SSF159283">
    <property type="entry name" value="Guanosine diphospho-D-mannose pyrophosphorylase/mannose-6-phosphate isomerase linker domain"/>
    <property type="match status" value="1"/>
</dbReference>
<dbReference type="GO" id="GO:0009298">
    <property type="term" value="P:GDP-mannose biosynthetic process"/>
    <property type="evidence" value="ECO:0007669"/>
    <property type="project" value="TreeGrafter"/>
</dbReference>
<proteinExistence type="predicted"/>
<feature type="domain" description="MannoseP isomerase/GMP-like beta-helix" evidence="7">
    <location>
        <begin position="409"/>
        <end position="452"/>
    </location>
</feature>
<gene>
    <name evidence="8" type="primary">manC</name>
    <name evidence="8" type="ORF">DNF11_1121</name>
</gene>
<dbReference type="InterPro" id="IPR005835">
    <property type="entry name" value="NTP_transferase_dom"/>
</dbReference>
<evidence type="ECO:0000256" key="3">
    <source>
        <dbReference type="ARBA" id="ARBA00022741"/>
    </source>
</evidence>
<dbReference type="CDD" id="cd02509">
    <property type="entry name" value="GDP-M1P_Guanylyltransferase"/>
    <property type="match status" value="1"/>
</dbReference>
<dbReference type="InterPro" id="IPR051161">
    <property type="entry name" value="Mannose-6P_isomerase_type2"/>
</dbReference>
<evidence type="ECO:0000256" key="4">
    <source>
        <dbReference type="ARBA" id="ARBA00023134"/>
    </source>
</evidence>
<dbReference type="STRING" id="425264.A0A3G2S1Y4"/>
<evidence type="ECO:0000259" key="6">
    <source>
        <dbReference type="Pfam" id="PF00483"/>
    </source>
</evidence>
<evidence type="ECO:0000259" key="7">
    <source>
        <dbReference type="Pfam" id="PF22640"/>
    </source>
</evidence>
<keyword evidence="4" id="KW-0342">GTP-binding</keyword>
<evidence type="ECO:0000313" key="8">
    <source>
        <dbReference type="EMBL" id="AYO42071.1"/>
    </source>
</evidence>
<dbReference type="PANTHER" id="PTHR46390">
    <property type="entry name" value="MANNOSE-1-PHOSPHATE GUANYLYLTRANSFERASE"/>
    <property type="match status" value="1"/>
</dbReference>
<dbReference type="InterPro" id="IPR029044">
    <property type="entry name" value="Nucleotide-diphossugar_trans"/>
</dbReference>
<evidence type="ECO:0000256" key="2">
    <source>
        <dbReference type="ARBA" id="ARBA00022695"/>
    </source>
</evidence>
<dbReference type="Pfam" id="PF22640">
    <property type="entry name" value="ManC_GMP_beta-helix"/>
    <property type="match status" value="1"/>
</dbReference>
<dbReference type="FunFam" id="3.90.550.10:FF:000046">
    <property type="entry name" value="Mannose-1-phosphate guanylyltransferase (GDP)"/>
    <property type="match status" value="1"/>
</dbReference>
<name>A0A3G2S1Y4_MALR7</name>
<evidence type="ECO:0000313" key="9">
    <source>
        <dbReference type="Proteomes" id="UP000269793"/>
    </source>
</evidence>
<dbReference type="InterPro" id="IPR049577">
    <property type="entry name" value="GMPP_N"/>
</dbReference>
<keyword evidence="2 8" id="KW-0548">Nucleotidyltransferase</keyword>
<dbReference type="EC" id="2.7.7.13" evidence="8"/>
<dbReference type="Gene3D" id="3.90.550.10">
    <property type="entry name" value="Spore Coat Polysaccharide Biosynthesis Protein SpsA, Chain A"/>
    <property type="match status" value="1"/>
</dbReference>
<keyword evidence="3" id="KW-0547">Nucleotide-binding</keyword>
<accession>A0A3G2S1Y4</accession>
<feature type="compositionally biased region" description="Polar residues" evidence="5">
    <location>
        <begin position="82"/>
        <end position="95"/>
    </location>
</feature>
<dbReference type="Proteomes" id="UP000269793">
    <property type="component" value="Chromosome II"/>
</dbReference>
<feature type="domain" description="Nucleotidyl transferase" evidence="6">
    <location>
        <begin position="103"/>
        <end position="384"/>
    </location>
</feature>
<dbReference type="GO" id="GO:0004475">
    <property type="term" value="F:mannose-1-phosphate guanylyltransferase (GTP) activity"/>
    <property type="evidence" value="ECO:0007669"/>
    <property type="project" value="UniProtKB-EC"/>
</dbReference>
<feature type="region of interest" description="Disordered" evidence="5">
    <location>
        <begin position="70"/>
        <end position="95"/>
    </location>
</feature>
<dbReference type="OrthoDB" id="5594057at2759"/>